<gene>
    <name evidence="1" type="ORF">L6452_10311</name>
</gene>
<reference evidence="2" key="1">
    <citation type="journal article" date="2022" name="Mol. Ecol. Resour.">
        <title>The genomes of chicory, endive, great burdock and yacon provide insights into Asteraceae palaeo-polyploidization history and plant inulin production.</title>
        <authorList>
            <person name="Fan W."/>
            <person name="Wang S."/>
            <person name="Wang H."/>
            <person name="Wang A."/>
            <person name="Jiang F."/>
            <person name="Liu H."/>
            <person name="Zhao H."/>
            <person name="Xu D."/>
            <person name="Zhang Y."/>
        </authorList>
    </citation>
    <scope>NUCLEOTIDE SEQUENCE [LARGE SCALE GENOMIC DNA]</scope>
    <source>
        <strain evidence="2">cv. Niubang</strain>
    </source>
</reference>
<organism evidence="1 2">
    <name type="scientific">Arctium lappa</name>
    <name type="common">Greater burdock</name>
    <name type="synonym">Lappa major</name>
    <dbReference type="NCBI Taxonomy" id="4217"/>
    <lineage>
        <taxon>Eukaryota</taxon>
        <taxon>Viridiplantae</taxon>
        <taxon>Streptophyta</taxon>
        <taxon>Embryophyta</taxon>
        <taxon>Tracheophyta</taxon>
        <taxon>Spermatophyta</taxon>
        <taxon>Magnoliopsida</taxon>
        <taxon>eudicotyledons</taxon>
        <taxon>Gunneridae</taxon>
        <taxon>Pentapetalae</taxon>
        <taxon>asterids</taxon>
        <taxon>campanulids</taxon>
        <taxon>Asterales</taxon>
        <taxon>Asteraceae</taxon>
        <taxon>Carduoideae</taxon>
        <taxon>Cardueae</taxon>
        <taxon>Arctiinae</taxon>
        <taxon>Arctium</taxon>
    </lineage>
</organism>
<protein>
    <submittedName>
        <fullName evidence="1">Uncharacterized protein</fullName>
    </submittedName>
</protein>
<reference evidence="1 2" key="2">
    <citation type="journal article" date="2022" name="Mol. Ecol. Resour.">
        <title>The genomes of chicory, endive, great burdock and yacon provide insights into Asteraceae paleo-polyploidization history and plant inulin production.</title>
        <authorList>
            <person name="Fan W."/>
            <person name="Wang S."/>
            <person name="Wang H."/>
            <person name="Wang A."/>
            <person name="Jiang F."/>
            <person name="Liu H."/>
            <person name="Zhao H."/>
            <person name="Xu D."/>
            <person name="Zhang Y."/>
        </authorList>
    </citation>
    <scope>NUCLEOTIDE SEQUENCE [LARGE SCALE GENOMIC DNA]</scope>
    <source>
        <strain evidence="2">cv. Niubang</strain>
        <tissue evidence="1">Leaf</tissue>
    </source>
</reference>
<dbReference type="EMBL" id="CM042049">
    <property type="protein sequence ID" value="KAI3747714.1"/>
    <property type="molecule type" value="Genomic_DNA"/>
</dbReference>
<dbReference type="Proteomes" id="UP001055879">
    <property type="component" value="Linkage Group LG03"/>
</dbReference>
<sequence length="108" mass="12021">MVTPSLIFNIISSRSPHIPLDSDRPFPSSLITTVHLFPHNHHFFFHYKPQPSLSSSSSILSGGGGLLNETFLHTSSSNGQSEDFLEDEGKIKPQLDDDSKLKKMDSRI</sequence>
<evidence type="ECO:0000313" key="2">
    <source>
        <dbReference type="Proteomes" id="UP001055879"/>
    </source>
</evidence>
<accession>A0ACB9DM13</accession>
<name>A0ACB9DM13_ARCLA</name>
<comment type="caution">
    <text evidence="1">The sequence shown here is derived from an EMBL/GenBank/DDBJ whole genome shotgun (WGS) entry which is preliminary data.</text>
</comment>
<evidence type="ECO:0000313" key="1">
    <source>
        <dbReference type="EMBL" id="KAI3747714.1"/>
    </source>
</evidence>
<proteinExistence type="predicted"/>
<keyword evidence="2" id="KW-1185">Reference proteome</keyword>